<dbReference type="InterPro" id="IPR045139">
    <property type="entry name" value="Aladin"/>
</dbReference>
<dbReference type="OrthoDB" id="411991at2759"/>
<keyword evidence="5" id="KW-1185">Reference proteome</keyword>
<reference evidence="4 5" key="1">
    <citation type="journal article" date="2018" name="Gigascience">
        <title>Genomes of trombidid mites reveal novel predicted allergens and laterally-transferred genes associated with secondary metabolism.</title>
        <authorList>
            <person name="Dong X."/>
            <person name="Chaisiri K."/>
            <person name="Xia D."/>
            <person name="Armstrong S.D."/>
            <person name="Fang Y."/>
            <person name="Donnelly M.J."/>
            <person name="Kadowaki T."/>
            <person name="McGarry J.W."/>
            <person name="Darby A.C."/>
            <person name="Makepeace B.L."/>
        </authorList>
    </citation>
    <scope>NUCLEOTIDE SEQUENCE [LARGE SCALE GENOMIC DNA]</scope>
    <source>
        <strain evidence="4">UoL-WK</strain>
    </source>
</reference>
<dbReference type="Pfam" id="PF25460">
    <property type="entry name" value="Beta-prop_Aladin"/>
    <property type="match status" value="1"/>
</dbReference>
<dbReference type="SUPFAM" id="SSF50978">
    <property type="entry name" value="WD40 repeat-like"/>
    <property type="match status" value="1"/>
</dbReference>
<dbReference type="PANTHER" id="PTHR14494">
    <property type="entry name" value="ALADIN/ADRACALIN/AAAS"/>
    <property type="match status" value="1"/>
</dbReference>
<dbReference type="EMBL" id="NCKU01000570">
    <property type="protein sequence ID" value="RWS15000.1"/>
    <property type="molecule type" value="Genomic_DNA"/>
</dbReference>
<sequence>MQKWSFLMRFEMHFHLNSIFINCFLSSFRFQESHYPLVSIDPNLIIKPPLLNIRVSDAFIERQVSPFKKAFNAFLRKGFVAGFTVLASIECEHNIWLNVVKKFASTVLYLWNMILVIYAYFFPYSLMHDDELCAQFSRCLDHTSHIRCFAWHPVYIRCAVALSNHNVHIYSASNSSSILVRHKQQKKITDLAWKPTNEEILAVACHSVVLIWSFDRNSKFSQPVCTRIITESIFSPITCVSFDRSGELLGICSPSTSKLLFVKPTNSEQVLEQKIVRKFGSGFSFLKWSPDKSRLMTGTTSNFIRVFENQKWSSKNWGKDFASVCQTACWSEPDGRLLLFALKNDCIVYAIAFFDKAQANDCGGTNSYIEVLNVSEIRLSDEVVVGGRIHEMLWDRHAERLAIMFKDNSRYIAIFKTRVKPNLEISPIGFIHGLQSEVPVVMNFHPAFKKGSLLSVCWSSGYVSHIPFEYTPNSKQNGLSHNTPRCLTSFCVASPSRNSSLCSPLKDLSNTSPLTFKSRDSVLSPRKPLLFSRVENGDNSL</sequence>
<dbReference type="InterPro" id="IPR015943">
    <property type="entry name" value="WD40/YVTN_repeat-like_dom_sf"/>
</dbReference>
<feature type="transmembrane region" description="Helical" evidence="1">
    <location>
        <begin position="107"/>
        <end position="127"/>
    </location>
</feature>
<evidence type="ECO:0000313" key="3">
    <source>
        <dbReference type="EMBL" id="RWS15000.1"/>
    </source>
</evidence>
<keyword evidence="1" id="KW-0472">Membrane</keyword>
<keyword evidence="1" id="KW-0812">Transmembrane</keyword>
<gene>
    <name evidence="4" type="ORF">B4U79_08964</name>
    <name evidence="3" type="ORF">B4U79_15603</name>
</gene>
<dbReference type="AlphaFoldDB" id="A0A3S3QWD2"/>
<evidence type="ECO:0000256" key="1">
    <source>
        <dbReference type="SAM" id="Phobius"/>
    </source>
</evidence>
<dbReference type="EMBL" id="NCKU01000560">
    <property type="protein sequence ID" value="RWS15044.1"/>
    <property type="molecule type" value="Genomic_DNA"/>
</dbReference>
<dbReference type="GO" id="GO:0006913">
    <property type="term" value="P:nucleocytoplasmic transport"/>
    <property type="evidence" value="ECO:0007669"/>
    <property type="project" value="TreeGrafter"/>
</dbReference>
<evidence type="ECO:0000259" key="2">
    <source>
        <dbReference type="Pfam" id="PF25460"/>
    </source>
</evidence>
<comment type="caution">
    <text evidence="4">The sequence shown here is derived from an EMBL/GenBank/DDBJ whole genome shotgun (WGS) entry which is preliminary data.</text>
</comment>
<dbReference type="InterPro" id="IPR001680">
    <property type="entry name" value="WD40_rpt"/>
</dbReference>
<dbReference type="STRING" id="1965070.A0A3S3QWD2"/>
<protein>
    <submittedName>
        <fullName evidence="4">Aladin-like protein</fullName>
    </submittedName>
</protein>
<dbReference type="PANTHER" id="PTHR14494:SF0">
    <property type="entry name" value="ALADIN"/>
    <property type="match status" value="1"/>
</dbReference>
<dbReference type="InterPro" id="IPR036322">
    <property type="entry name" value="WD40_repeat_dom_sf"/>
</dbReference>
<dbReference type="GO" id="GO:0005643">
    <property type="term" value="C:nuclear pore"/>
    <property type="evidence" value="ECO:0007669"/>
    <property type="project" value="TreeGrafter"/>
</dbReference>
<feature type="domain" description="Aladin seven-bladed propeller" evidence="2">
    <location>
        <begin position="130"/>
        <end position="468"/>
    </location>
</feature>
<proteinExistence type="predicted"/>
<reference evidence="4" key="2">
    <citation type="submission" date="2018-11" db="EMBL/GenBank/DDBJ databases">
        <title>Trombidioid mite genomics.</title>
        <authorList>
            <person name="Dong X."/>
        </authorList>
    </citation>
    <scope>NUCLEOTIDE SEQUENCE</scope>
    <source>
        <strain evidence="4">UoL-WK</strain>
    </source>
</reference>
<dbReference type="Gene3D" id="2.130.10.10">
    <property type="entry name" value="YVTN repeat-like/Quinoprotein amine dehydrogenase"/>
    <property type="match status" value="1"/>
</dbReference>
<organism evidence="4 5">
    <name type="scientific">Dinothrombium tinctorium</name>
    <dbReference type="NCBI Taxonomy" id="1965070"/>
    <lineage>
        <taxon>Eukaryota</taxon>
        <taxon>Metazoa</taxon>
        <taxon>Ecdysozoa</taxon>
        <taxon>Arthropoda</taxon>
        <taxon>Chelicerata</taxon>
        <taxon>Arachnida</taxon>
        <taxon>Acari</taxon>
        <taxon>Acariformes</taxon>
        <taxon>Trombidiformes</taxon>
        <taxon>Prostigmata</taxon>
        <taxon>Anystina</taxon>
        <taxon>Parasitengona</taxon>
        <taxon>Trombidioidea</taxon>
        <taxon>Trombidiidae</taxon>
        <taxon>Dinothrombium</taxon>
    </lineage>
</organism>
<evidence type="ECO:0000313" key="4">
    <source>
        <dbReference type="EMBL" id="RWS15044.1"/>
    </source>
</evidence>
<dbReference type="SMART" id="SM00320">
    <property type="entry name" value="WD40"/>
    <property type="match status" value="4"/>
</dbReference>
<keyword evidence="1" id="KW-1133">Transmembrane helix</keyword>
<dbReference type="InterPro" id="IPR057403">
    <property type="entry name" value="Beta-prop_Aladin"/>
</dbReference>
<dbReference type="Proteomes" id="UP000285301">
    <property type="component" value="Unassembled WGS sequence"/>
</dbReference>
<accession>A0A3S3QWD2</accession>
<evidence type="ECO:0000313" key="5">
    <source>
        <dbReference type="Proteomes" id="UP000285301"/>
    </source>
</evidence>
<name>A0A3S3QWD2_9ACAR</name>